<evidence type="ECO:0000256" key="3">
    <source>
        <dbReference type="PROSITE-ProRule" id="PRU00460"/>
    </source>
</evidence>
<dbReference type="HOGENOM" id="CLU_1510091_0_0_1"/>
<feature type="disulfide bond" evidence="3">
    <location>
        <begin position="65"/>
        <end position="74"/>
    </location>
</feature>
<dbReference type="InParanoid" id="H2Z1E6"/>
<dbReference type="GO" id="GO:0005604">
    <property type="term" value="C:basement membrane"/>
    <property type="evidence" value="ECO:0007669"/>
    <property type="project" value="TreeGrafter"/>
</dbReference>
<dbReference type="Proteomes" id="UP000007875">
    <property type="component" value="Unassembled WGS sequence"/>
</dbReference>
<dbReference type="InterPro" id="IPR002049">
    <property type="entry name" value="LE_dom"/>
</dbReference>
<dbReference type="STRING" id="51511.ENSCSAVP00000011408"/>
<dbReference type="PANTHER" id="PTHR10574:SF365">
    <property type="entry name" value="NETRIN-A-RELATED"/>
    <property type="match status" value="1"/>
</dbReference>
<dbReference type="PROSITE" id="PS50027">
    <property type="entry name" value="EGF_LAM_2"/>
    <property type="match status" value="1"/>
</dbReference>
<dbReference type="CDD" id="cd00055">
    <property type="entry name" value="EGF_Lam"/>
    <property type="match status" value="1"/>
</dbReference>
<sequence>MVKKFGMLCVDCRHNTEGENCHRCRNRYYRNRNVPTNDTRTCTACNCNALGSYGKWCQPRGQCNCKPRFWGRTCNKCKLGYYRVNGSCKKLPNICETAVCANLTWNADDPYTRCFHTSSGWCSCGNDMFVNCSKLSLPGRVNSQGADPSSDGGNSAPYIHRSQYFIYMGTLLYMFIHL</sequence>
<proteinExistence type="predicted"/>
<keyword evidence="6" id="KW-1185">Reference proteome</keyword>
<evidence type="ECO:0000313" key="5">
    <source>
        <dbReference type="Ensembl" id="ENSCSAVP00000011408.1"/>
    </source>
</evidence>
<dbReference type="GO" id="GO:0009887">
    <property type="term" value="P:animal organ morphogenesis"/>
    <property type="evidence" value="ECO:0007669"/>
    <property type="project" value="TreeGrafter"/>
</dbReference>
<comment type="caution">
    <text evidence="3">Lacks conserved residue(s) required for the propagation of feature annotation.</text>
</comment>
<dbReference type="Pfam" id="PF00053">
    <property type="entry name" value="EGF_laminin"/>
    <property type="match status" value="2"/>
</dbReference>
<evidence type="ECO:0000313" key="6">
    <source>
        <dbReference type="Proteomes" id="UP000007875"/>
    </source>
</evidence>
<reference evidence="6" key="1">
    <citation type="submission" date="2003-08" db="EMBL/GenBank/DDBJ databases">
        <authorList>
            <person name="Birren B."/>
            <person name="Nusbaum C."/>
            <person name="Abebe A."/>
            <person name="Abouelleil A."/>
            <person name="Adekoya E."/>
            <person name="Ait-zahra M."/>
            <person name="Allen N."/>
            <person name="Allen T."/>
            <person name="An P."/>
            <person name="Anderson M."/>
            <person name="Anderson S."/>
            <person name="Arachchi H."/>
            <person name="Armbruster J."/>
            <person name="Bachantsang P."/>
            <person name="Baldwin J."/>
            <person name="Barry A."/>
            <person name="Bayul T."/>
            <person name="Blitshsteyn B."/>
            <person name="Bloom T."/>
            <person name="Blye J."/>
            <person name="Boguslavskiy L."/>
            <person name="Borowsky M."/>
            <person name="Boukhgalter B."/>
            <person name="Brunache A."/>
            <person name="Butler J."/>
            <person name="Calixte N."/>
            <person name="Calvo S."/>
            <person name="Camarata J."/>
            <person name="Campo K."/>
            <person name="Chang J."/>
            <person name="Cheshatsang Y."/>
            <person name="Citroen M."/>
            <person name="Collymore A."/>
            <person name="Considine T."/>
            <person name="Cook A."/>
            <person name="Cooke P."/>
            <person name="Corum B."/>
            <person name="Cuomo C."/>
            <person name="David R."/>
            <person name="Dawoe T."/>
            <person name="Degray S."/>
            <person name="Dodge S."/>
            <person name="Dooley K."/>
            <person name="Dorje P."/>
            <person name="Dorjee K."/>
            <person name="Dorris L."/>
            <person name="Duffey N."/>
            <person name="Dupes A."/>
            <person name="Elkins T."/>
            <person name="Engels R."/>
            <person name="Erickson J."/>
            <person name="Farina A."/>
            <person name="Faro S."/>
            <person name="Ferreira P."/>
            <person name="Fischer H."/>
            <person name="Fitzgerald M."/>
            <person name="Foley K."/>
            <person name="Gage D."/>
            <person name="Galagan J."/>
            <person name="Gearin G."/>
            <person name="Gnerre S."/>
            <person name="Gnirke A."/>
            <person name="Goyette A."/>
            <person name="Graham J."/>
            <person name="Grandbois E."/>
            <person name="Gyaltsen K."/>
            <person name="Hafez N."/>
            <person name="Hagopian D."/>
            <person name="Hagos B."/>
            <person name="Hall J."/>
            <person name="Hatcher B."/>
            <person name="Heller A."/>
            <person name="Higgins H."/>
            <person name="Honan T."/>
            <person name="Horn A."/>
            <person name="Houde N."/>
            <person name="Hughes L."/>
            <person name="Hulme W."/>
            <person name="Husby E."/>
            <person name="Iliev I."/>
            <person name="Jaffe D."/>
            <person name="Jones C."/>
            <person name="Kamal M."/>
            <person name="Kamat A."/>
            <person name="Kamvysselis M."/>
            <person name="Karlsson E."/>
            <person name="Kells C."/>
            <person name="Kieu A."/>
            <person name="Kisner P."/>
            <person name="Kodira C."/>
            <person name="Kulbokas E."/>
            <person name="Labutti K."/>
            <person name="Lama D."/>
            <person name="Landers T."/>
            <person name="Leger J."/>
            <person name="Levine S."/>
            <person name="Lewis D."/>
            <person name="Lewis T."/>
            <person name="Lindblad-toh K."/>
            <person name="Liu X."/>
            <person name="Lokyitsang T."/>
            <person name="Lokyitsang Y."/>
            <person name="Lucien O."/>
            <person name="Lui A."/>
            <person name="Ma L.J."/>
            <person name="Mabbitt R."/>
            <person name="Macdonald J."/>
            <person name="Maclean C."/>
            <person name="Major J."/>
            <person name="Manning J."/>
            <person name="Marabella R."/>
            <person name="Maru K."/>
            <person name="Matthews C."/>
            <person name="Mauceli E."/>
            <person name="Mccarthy M."/>
            <person name="Mcdonough S."/>
            <person name="Mcghee T."/>
            <person name="Meldrim J."/>
            <person name="Meneus L."/>
            <person name="Mesirov J."/>
            <person name="Mihalev A."/>
            <person name="Mihova T."/>
            <person name="Mikkelsen T."/>
            <person name="Mlenga V."/>
            <person name="Moru K."/>
            <person name="Mozes J."/>
            <person name="Mulrain L."/>
            <person name="Munson G."/>
            <person name="Naylor J."/>
            <person name="Newes C."/>
            <person name="Nguyen C."/>
            <person name="Nguyen N."/>
            <person name="Nguyen T."/>
            <person name="Nicol R."/>
            <person name="Nielsen C."/>
            <person name="Nizzari M."/>
            <person name="Norbu C."/>
            <person name="Norbu N."/>
            <person name="O'donnell P."/>
            <person name="Okoawo O."/>
            <person name="O'leary S."/>
            <person name="Omotosho B."/>
            <person name="O'neill K."/>
            <person name="Osman S."/>
            <person name="Parker S."/>
            <person name="Perrin D."/>
            <person name="Phunkhang P."/>
            <person name="Piqani B."/>
            <person name="Purcell S."/>
            <person name="Rachupka T."/>
            <person name="Ramasamy U."/>
            <person name="Rameau R."/>
            <person name="Ray V."/>
            <person name="Raymond C."/>
            <person name="Retta R."/>
            <person name="Richardson S."/>
            <person name="Rise C."/>
            <person name="Rodriguez J."/>
            <person name="Rogers J."/>
            <person name="Rogov P."/>
            <person name="Rutman M."/>
            <person name="Schupbach R."/>
            <person name="Seaman C."/>
            <person name="Settipalli S."/>
            <person name="Sharpe T."/>
            <person name="Sheridan J."/>
            <person name="Sherpa N."/>
            <person name="Shi J."/>
            <person name="Smirnov S."/>
            <person name="Smith C."/>
            <person name="Sougnez C."/>
            <person name="Spencer B."/>
            <person name="Stalker J."/>
            <person name="Stange-thomann N."/>
            <person name="Stavropoulos S."/>
            <person name="Stetson K."/>
            <person name="Stone C."/>
            <person name="Stone S."/>
            <person name="Stubbs M."/>
            <person name="Talamas J."/>
            <person name="Tchuinga P."/>
            <person name="Tenzing P."/>
            <person name="Tesfaye S."/>
            <person name="Theodore J."/>
            <person name="Thoulutsang Y."/>
            <person name="Topham K."/>
            <person name="Towey S."/>
            <person name="Tsamla T."/>
            <person name="Tsomo N."/>
            <person name="Vallee D."/>
            <person name="Vassiliev H."/>
            <person name="Venkataraman V."/>
            <person name="Vinson J."/>
            <person name="Vo A."/>
            <person name="Wade C."/>
            <person name="Wang S."/>
            <person name="Wangchuk T."/>
            <person name="Wangdi T."/>
            <person name="Whittaker C."/>
            <person name="Wilkinson J."/>
            <person name="Wu Y."/>
            <person name="Wyman D."/>
            <person name="Yadav S."/>
            <person name="Yang S."/>
            <person name="Yang X."/>
            <person name="Yeager S."/>
            <person name="Yee E."/>
            <person name="Young G."/>
            <person name="Zainoun J."/>
            <person name="Zembeck L."/>
            <person name="Zimmer A."/>
            <person name="Zody M."/>
            <person name="Lander E."/>
        </authorList>
    </citation>
    <scope>NUCLEOTIDE SEQUENCE [LARGE SCALE GENOMIC DNA]</scope>
</reference>
<dbReference type="SMART" id="SM00180">
    <property type="entry name" value="EGF_Lam"/>
    <property type="match status" value="2"/>
</dbReference>
<dbReference type="AlphaFoldDB" id="H2Z1E6"/>
<name>H2Z1E6_CIOSA</name>
<dbReference type="Gene3D" id="2.10.25.10">
    <property type="entry name" value="Laminin"/>
    <property type="match status" value="2"/>
</dbReference>
<feature type="disulfide bond" evidence="3">
    <location>
        <begin position="45"/>
        <end position="57"/>
    </location>
</feature>
<protein>
    <recommendedName>
        <fullName evidence="4">Laminin EGF-like domain-containing protein</fullName>
    </recommendedName>
</protein>
<evidence type="ECO:0000256" key="1">
    <source>
        <dbReference type="ARBA" id="ARBA00023157"/>
    </source>
</evidence>
<dbReference type="Ensembl" id="ENSCSAVT00000011541.1">
    <property type="protein sequence ID" value="ENSCSAVP00000011408.1"/>
    <property type="gene ID" value="ENSCSAVG00000006673.1"/>
</dbReference>
<dbReference type="GO" id="GO:0016358">
    <property type="term" value="P:dendrite development"/>
    <property type="evidence" value="ECO:0007669"/>
    <property type="project" value="TreeGrafter"/>
</dbReference>
<keyword evidence="1 3" id="KW-1015">Disulfide bond</keyword>
<dbReference type="GO" id="GO:0009888">
    <property type="term" value="P:tissue development"/>
    <property type="evidence" value="ECO:0007669"/>
    <property type="project" value="TreeGrafter"/>
</dbReference>
<reference evidence="5" key="3">
    <citation type="submission" date="2025-09" db="UniProtKB">
        <authorList>
            <consortium name="Ensembl"/>
        </authorList>
    </citation>
    <scope>IDENTIFICATION</scope>
</reference>
<organism evidence="5 6">
    <name type="scientific">Ciona savignyi</name>
    <name type="common">Pacific transparent sea squirt</name>
    <dbReference type="NCBI Taxonomy" id="51511"/>
    <lineage>
        <taxon>Eukaryota</taxon>
        <taxon>Metazoa</taxon>
        <taxon>Chordata</taxon>
        <taxon>Tunicata</taxon>
        <taxon>Ascidiacea</taxon>
        <taxon>Phlebobranchia</taxon>
        <taxon>Cionidae</taxon>
        <taxon>Ciona</taxon>
    </lineage>
</organism>
<dbReference type="GO" id="GO:0008045">
    <property type="term" value="P:motor neuron axon guidance"/>
    <property type="evidence" value="ECO:0007669"/>
    <property type="project" value="TreeGrafter"/>
</dbReference>
<dbReference type="InterPro" id="IPR050440">
    <property type="entry name" value="Laminin/Netrin_ECM"/>
</dbReference>
<evidence type="ECO:0000259" key="4">
    <source>
        <dbReference type="PROSITE" id="PS50027"/>
    </source>
</evidence>
<dbReference type="eggNOG" id="KOG3512">
    <property type="taxonomic scope" value="Eukaryota"/>
</dbReference>
<evidence type="ECO:0000256" key="2">
    <source>
        <dbReference type="ARBA" id="ARBA00023292"/>
    </source>
</evidence>
<dbReference type="SUPFAM" id="SSF57196">
    <property type="entry name" value="EGF/Laminin"/>
    <property type="match status" value="2"/>
</dbReference>
<dbReference type="PROSITE" id="PS01248">
    <property type="entry name" value="EGF_LAM_1"/>
    <property type="match status" value="1"/>
</dbReference>
<keyword evidence="2 3" id="KW-0424">Laminin EGF-like domain</keyword>
<feature type="domain" description="Laminin EGF-like" evidence="4">
    <location>
        <begin position="45"/>
        <end position="90"/>
    </location>
</feature>
<reference evidence="5" key="2">
    <citation type="submission" date="2025-08" db="UniProtKB">
        <authorList>
            <consortium name="Ensembl"/>
        </authorList>
    </citation>
    <scope>IDENTIFICATION</scope>
</reference>
<dbReference type="PANTHER" id="PTHR10574">
    <property type="entry name" value="NETRIN/LAMININ-RELATED"/>
    <property type="match status" value="1"/>
</dbReference>
<accession>H2Z1E6</accession>